<dbReference type="InterPro" id="IPR015947">
    <property type="entry name" value="PUA-like_sf"/>
</dbReference>
<dbReference type="PANTHER" id="PTHR43042:SF3">
    <property type="entry name" value="RIBOSOMAL RNA LARGE SUBUNIT METHYLTRANSFERASE YWBD-RELATED"/>
    <property type="match status" value="1"/>
</dbReference>
<evidence type="ECO:0000313" key="7">
    <source>
        <dbReference type="Proteomes" id="UP000238956"/>
    </source>
</evidence>
<dbReference type="InterPro" id="IPR029063">
    <property type="entry name" value="SAM-dependent_MTases_sf"/>
</dbReference>
<keyword evidence="2 6" id="KW-0808">Transferase</keyword>
<dbReference type="InterPro" id="IPR019614">
    <property type="entry name" value="SAM-dep_methyl-trfase"/>
</dbReference>
<keyword evidence="1 6" id="KW-0489">Methyltransferase</keyword>
<accession>A0A2L0D4P8</accession>
<keyword evidence="7" id="KW-1185">Reference proteome</keyword>
<evidence type="ECO:0000256" key="3">
    <source>
        <dbReference type="ARBA" id="ARBA00022691"/>
    </source>
</evidence>
<evidence type="ECO:0000259" key="4">
    <source>
        <dbReference type="Pfam" id="PF10672"/>
    </source>
</evidence>
<evidence type="ECO:0000256" key="1">
    <source>
        <dbReference type="ARBA" id="ARBA00022603"/>
    </source>
</evidence>
<dbReference type="Gene3D" id="3.40.50.150">
    <property type="entry name" value="Vaccinia Virus protein VP39"/>
    <property type="match status" value="1"/>
</dbReference>
<dbReference type="GO" id="GO:0032259">
    <property type="term" value="P:methylation"/>
    <property type="evidence" value="ECO:0007669"/>
    <property type="project" value="UniProtKB-KW"/>
</dbReference>
<dbReference type="Gene3D" id="2.30.130.10">
    <property type="entry name" value="PUA domain"/>
    <property type="match status" value="1"/>
</dbReference>
<dbReference type="Pfam" id="PF17785">
    <property type="entry name" value="PUA_3"/>
    <property type="match status" value="1"/>
</dbReference>
<dbReference type="Gene3D" id="3.30.750.80">
    <property type="entry name" value="RNA methyltransferase domain (HRMD) like"/>
    <property type="match status" value="1"/>
</dbReference>
<evidence type="ECO:0000256" key="2">
    <source>
        <dbReference type="ARBA" id="ARBA00022679"/>
    </source>
</evidence>
<dbReference type="GO" id="GO:0003723">
    <property type="term" value="F:RNA binding"/>
    <property type="evidence" value="ECO:0007669"/>
    <property type="project" value="InterPro"/>
</dbReference>
<dbReference type="Proteomes" id="UP000238956">
    <property type="component" value="Chromosome"/>
</dbReference>
<feature type="domain" description="S-adenosylmethionine-dependent methyltransferase" evidence="4">
    <location>
        <begin position="170"/>
        <end position="339"/>
    </location>
</feature>
<evidence type="ECO:0000313" key="6">
    <source>
        <dbReference type="EMBL" id="AUW96786.1"/>
    </source>
</evidence>
<evidence type="ECO:0000259" key="5">
    <source>
        <dbReference type="Pfam" id="PF17785"/>
    </source>
</evidence>
<reference evidence="6 7" key="1">
    <citation type="submission" date="2017-12" db="EMBL/GenBank/DDBJ databases">
        <authorList>
            <person name="Hurst M.R.H."/>
        </authorList>
    </citation>
    <scope>NUCLEOTIDE SEQUENCE [LARGE SCALE GENOMIC DNA]</scope>
    <source>
        <strain evidence="6 7">TH11417</strain>
    </source>
</reference>
<name>A0A2L0D4P8_9STRE</name>
<dbReference type="SUPFAM" id="SSF88697">
    <property type="entry name" value="PUA domain-like"/>
    <property type="match status" value="1"/>
</dbReference>
<proteinExistence type="predicted"/>
<dbReference type="InterPro" id="IPR041532">
    <property type="entry name" value="RlmI-like_PUA"/>
</dbReference>
<gene>
    <name evidence="6" type="ORF">C0J00_06530</name>
</gene>
<keyword evidence="3" id="KW-0949">S-adenosyl-L-methionine</keyword>
<dbReference type="EMBL" id="CP025536">
    <property type="protein sequence ID" value="AUW96786.1"/>
    <property type="molecule type" value="Genomic_DNA"/>
</dbReference>
<protein>
    <submittedName>
        <fullName evidence="6">RlmI/RlmK family 23S rRNA methyltransferase</fullName>
    </submittedName>
</protein>
<dbReference type="AlphaFoldDB" id="A0A2L0D4P8"/>
<dbReference type="OrthoDB" id="9805492at2"/>
<dbReference type="CDD" id="cd11572">
    <property type="entry name" value="RlmI_M_like"/>
    <property type="match status" value="1"/>
</dbReference>
<dbReference type="Pfam" id="PF10672">
    <property type="entry name" value="Methyltrans_SAM"/>
    <property type="match status" value="1"/>
</dbReference>
<dbReference type="GO" id="GO:0008168">
    <property type="term" value="F:methyltransferase activity"/>
    <property type="evidence" value="ECO:0007669"/>
    <property type="project" value="UniProtKB-KW"/>
</dbReference>
<reference evidence="6 7" key="2">
    <citation type="submission" date="2018-02" db="EMBL/GenBank/DDBJ databases">
        <title>Whole genome sequencing analysis of Streptococcus pluranimalium isolated from cattle infected mastitis in China.</title>
        <authorList>
            <person name="Zhang J.-R."/>
            <person name="Hu G.-Z."/>
        </authorList>
    </citation>
    <scope>NUCLEOTIDE SEQUENCE [LARGE SCALE GENOMIC DNA]</scope>
    <source>
        <strain evidence="6 7">TH11417</strain>
    </source>
</reference>
<dbReference type="InterPro" id="IPR036974">
    <property type="entry name" value="PUA_sf"/>
</dbReference>
<dbReference type="CDD" id="cd02440">
    <property type="entry name" value="AdoMet_MTases"/>
    <property type="match status" value="1"/>
</dbReference>
<sequence>MIFMEKLRLSAQVEKKLSKGIVLLEKDDLPTAKTENGLVQLISQSGQLLATAYLSEQHKGIGWVISTDDIELTQSFFEALFTKARESRLAYINDTSTTAYRLFNQEGDGFGGFTVDRYGDFVIFSWYNAFVYSIKNRIVEAFKVVFSDLSGAYEKYRFKGAERQAGHLYGAKAPETFEVLENNVKYQIFLNDGLMTGIFLDQHEVRGRLVDGLAAGKSVLNLFSYTAAFSVAAAMGGAKQTTSVDLAKRSVELSEAHFKANGLDILNHKLKVMDVFAYYRYAKRHDLTYDVIVIDPPSFARNKKQTFSVSKDYHRLVSEAVAILNPNGILILSTNASNLSVEQFQKQINKGFGGKPYQVLSLDQLPADFKINKNDERSNYLKVFTIKVG</sequence>
<dbReference type="KEGG" id="splr:C0J00_06530"/>
<dbReference type="SUPFAM" id="SSF53335">
    <property type="entry name" value="S-adenosyl-L-methionine-dependent methyltransferases"/>
    <property type="match status" value="1"/>
</dbReference>
<dbReference type="PANTHER" id="PTHR43042">
    <property type="entry name" value="SAM-DEPENDENT METHYLTRANSFERASE"/>
    <property type="match status" value="1"/>
</dbReference>
<feature type="domain" description="RlmI-like PUA" evidence="5">
    <location>
        <begin position="7"/>
        <end position="66"/>
    </location>
</feature>
<organism evidence="6 7">
    <name type="scientific">Streptococcus pluranimalium</name>
    <dbReference type="NCBI Taxonomy" id="82348"/>
    <lineage>
        <taxon>Bacteria</taxon>
        <taxon>Bacillati</taxon>
        <taxon>Bacillota</taxon>
        <taxon>Bacilli</taxon>
        <taxon>Lactobacillales</taxon>
        <taxon>Streptococcaceae</taxon>
        <taxon>Streptococcus</taxon>
    </lineage>
</organism>